<dbReference type="InterPro" id="IPR052349">
    <property type="entry name" value="Metallo-hydrolase_Enzymes"/>
</dbReference>
<dbReference type="Gene3D" id="3.20.20.140">
    <property type="entry name" value="Metal-dependent hydrolases"/>
    <property type="match status" value="1"/>
</dbReference>
<feature type="domain" description="Amidohydrolase 3" evidence="3">
    <location>
        <begin position="129"/>
        <end position="428"/>
    </location>
</feature>
<dbReference type="Gene3D" id="2.30.40.10">
    <property type="entry name" value="Urease, subunit C, domain 1"/>
    <property type="match status" value="1"/>
</dbReference>
<evidence type="ECO:0000256" key="1">
    <source>
        <dbReference type="ARBA" id="ARBA00022723"/>
    </source>
</evidence>
<dbReference type="GO" id="GO:0046872">
    <property type="term" value="F:metal ion binding"/>
    <property type="evidence" value="ECO:0007669"/>
    <property type="project" value="UniProtKB-KW"/>
</dbReference>
<dbReference type="PANTHER" id="PTHR32027:SF9">
    <property type="entry name" value="BLL3847 PROTEIN"/>
    <property type="match status" value="1"/>
</dbReference>
<dbReference type="FunFam" id="3.20.20.140:FF:000019">
    <property type="entry name" value="Cytosine deaminase"/>
    <property type="match status" value="1"/>
</dbReference>
<evidence type="ECO:0000313" key="4">
    <source>
        <dbReference type="EMBL" id="QHT60973.1"/>
    </source>
</evidence>
<dbReference type="RefSeq" id="WP_162357412.1">
    <property type="nucleotide sequence ID" value="NZ_CP048209.1"/>
</dbReference>
<gene>
    <name evidence="4" type="ORF">GXP70_14130</name>
</gene>
<organism evidence="4 5">
    <name type="scientific">Paenibacillus lycopersici</name>
    <dbReference type="NCBI Taxonomy" id="2704462"/>
    <lineage>
        <taxon>Bacteria</taxon>
        <taxon>Bacillati</taxon>
        <taxon>Bacillota</taxon>
        <taxon>Bacilli</taxon>
        <taxon>Bacillales</taxon>
        <taxon>Paenibacillaceae</taxon>
        <taxon>Paenibacillus</taxon>
    </lineage>
</organism>
<dbReference type="NCBIfam" id="NF005312">
    <property type="entry name" value="PRK06846.1"/>
    <property type="match status" value="1"/>
</dbReference>
<reference evidence="4 5" key="1">
    <citation type="submission" date="2020-01" db="EMBL/GenBank/DDBJ databases">
        <title>Paenibacillus sp. nov., isolated from tomato rhizosphere.</title>
        <authorList>
            <person name="Weon H.-Y."/>
            <person name="Lee S.A."/>
        </authorList>
    </citation>
    <scope>NUCLEOTIDE SEQUENCE [LARGE SCALE GENOMIC DNA]</scope>
    <source>
        <strain evidence="4 5">12200R-189</strain>
    </source>
</reference>
<evidence type="ECO:0000256" key="2">
    <source>
        <dbReference type="ARBA" id="ARBA00022801"/>
    </source>
</evidence>
<dbReference type="SUPFAM" id="SSF51556">
    <property type="entry name" value="Metallo-dependent hydrolases"/>
    <property type="match status" value="1"/>
</dbReference>
<sequence length="437" mass="46597">MHETYWLKNVRLETGHVIEDGVITGTTTDNYHLLIENGRIAVIALASETQDAAKAGESAGCGTGESTGIGTEESTAFGTLPALDAQGLLALPSFVERHCHLDKTLLGDRWRPVRPASSLFERFDIEKNTLPKLATTMKARAETLLGTLLRAGSTHVRTHVDVYPEAGLRHLEAIQEAIAAFEGKLNVEIVAFPQHGLLRTQSVGLVREALARGCRLVGGVDPATVDGDMERSLQRMMELAVEADADVDLHLHDGGSVGLATIKRLAQLTEEAGWQGRVAISHAFALGDMAGTEAEQIAELLAGLGMTIITSVPMGRVIPPVPFLQAKGVAVAVGCDNIFDSWSPFGNGDILERAGRLAERFGWSTEQALADSLRYITGGRTPLDRQGGQAWPKPGDEASIVLAEASCSAEAVARRANRPAVLYQGKVVSGSLKEAMS</sequence>
<accession>A0A6C0FZM3</accession>
<keyword evidence="2 4" id="KW-0378">Hydrolase</keyword>
<protein>
    <submittedName>
        <fullName evidence="4">Amidohydrolase family protein</fullName>
    </submittedName>
</protein>
<keyword evidence="1" id="KW-0479">Metal-binding</keyword>
<dbReference type="InterPro" id="IPR013108">
    <property type="entry name" value="Amidohydro_3"/>
</dbReference>
<evidence type="ECO:0000313" key="5">
    <source>
        <dbReference type="Proteomes" id="UP000476064"/>
    </source>
</evidence>
<dbReference type="GO" id="GO:0016814">
    <property type="term" value="F:hydrolase activity, acting on carbon-nitrogen (but not peptide) bonds, in cyclic amidines"/>
    <property type="evidence" value="ECO:0007669"/>
    <property type="project" value="TreeGrafter"/>
</dbReference>
<keyword evidence="5" id="KW-1185">Reference proteome</keyword>
<name>A0A6C0FZM3_9BACL</name>
<dbReference type="Proteomes" id="UP000476064">
    <property type="component" value="Chromosome"/>
</dbReference>
<dbReference type="EMBL" id="CP048209">
    <property type="protein sequence ID" value="QHT60973.1"/>
    <property type="molecule type" value="Genomic_DNA"/>
</dbReference>
<dbReference type="KEGG" id="plyc:GXP70_14130"/>
<evidence type="ECO:0000259" key="3">
    <source>
        <dbReference type="Pfam" id="PF07969"/>
    </source>
</evidence>
<dbReference type="InterPro" id="IPR011059">
    <property type="entry name" value="Metal-dep_hydrolase_composite"/>
</dbReference>
<dbReference type="AlphaFoldDB" id="A0A6C0FZM3"/>
<dbReference type="CDD" id="cd01293">
    <property type="entry name" value="Bact_CD"/>
    <property type="match status" value="1"/>
</dbReference>
<dbReference type="InterPro" id="IPR032466">
    <property type="entry name" value="Metal_Hydrolase"/>
</dbReference>
<dbReference type="PANTHER" id="PTHR32027">
    <property type="entry name" value="CYTOSINE DEAMINASE"/>
    <property type="match status" value="1"/>
</dbReference>
<proteinExistence type="predicted"/>
<dbReference type="Pfam" id="PF07969">
    <property type="entry name" value="Amidohydro_3"/>
    <property type="match status" value="1"/>
</dbReference>
<dbReference type="GO" id="GO:0019239">
    <property type="term" value="F:deaminase activity"/>
    <property type="evidence" value="ECO:0007669"/>
    <property type="project" value="UniProtKB-ARBA"/>
</dbReference>